<dbReference type="Proteomes" id="UP000092605">
    <property type="component" value="Unassembled WGS sequence"/>
</dbReference>
<dbReference type="EMBL" id="LSFY01000001">
    <property type="protein sequence ID" value="KXZ40021.1"/>
    <property type="molecule type" value="Genomic_DNA"/>
</dbReference>
<dbReference type="STRING" id="1121328.JWYL7_1096"/>
<dbReference type="Proteomes" id="UP000323392">
    <property type="component" value="Unassembled WGS sequence"/>
</dbReference>
<dbReference type="RefSeq" id="WP_066070183.1">
    <property type="nucleotide sequence ID" value="NZ_FRBG01000012.1"/>
</dbReference>
<dbReference type="PATRIC" id="fig|1121328.3.peg.1106"/>
<dbReference type="AlphaFoldDB" id="A0A150FQX2"/>
<sequence>MFKNLKITFKMSTPIATIGYIYLDSILSAAKAKEILKDEFYNNKIAGTKEMIDEMLSKILDKKYDVYCASVGIGENREFVTSWTKKWHDKNDDIVKIEGKKQRVDIGAGHFKNYHMPIILKSYKEVIFYARGDKEEIERLLKNNIFYVGKKGSQGYGRIREIIVEEIEQDWSILKEGKLIRPIPAKYCKELNLEGFDFQRLPIIPPYWRKDHNELCVMPGELH</sequence>
<dbReference type="EMBL" id="FRBG01000012">
    <property type="protein sequence ID" value="SHL13324.1"/>
    <property type="molecule type" value="Genomic_DNA"/>
</dbReference>
<accession>A0A150FQX2</accession>
<evidence type="ECO:0000313" key="1">
    <source>
        <dbReference type="EMBL" id="KXZ40021.1"/>
    </source>
</evidence>
<keyword evidence="4" id="KW-1185">Reference proteome</keyword>
<evidence type="ECO:0000313" key="4">
    <source>
        <dbReference type="Proteomes" id="UP000323392"/>
    </source>
</evidence>
<reference evidence="2 4" key="2">
    <citation type="submission" date="2016-11" db="EMBL/GenBank/DDBJ databases">
        <authorList>
            <person name="Varghese N."/>
            <person name="Submissions S."/>
        </authorList>
    </citation>
    <scope>NUCLEOTIDE SEQUENCE [LARGE SCALE GENOMIC DNA]</scope>
    <source>
        <strain evidence="2 4">DSM 7308</strain>
    </source>
</reference>
<reference evidence="1 3" key="1">
    <citation type="submission" date="2016-02" db="EMBL/GenBank/DDBJ databases">
        <title>Draft genome sequence for Clostridium paradoxum JW-YL-7.</title>
        <authorList>
            <person name="Utturkar S.M."/>
            <person name="Lancaster A."/>
            <person name="Poole F.L."/>
            <person name="Adams M.W."/>
            <person name="Brown S.D."/>
        </authorList>
    </citation>
    <scope>NUCLEOTIDE SEQUENCE [LARGE SCALE GENOMIC DNA]</scope>
    <source>
        <strain evidence="1 3">JW-YL-7</strain>
    </source>
</reference>
<evidence type="ECO:0000313" key="2">
    <source>
        <dbReference type="EMBL" id="SHL13324.1"/>
    </source>
</evidence>
<organism evidence="1 3">
    <name type="scientific">Alkalithermobacter thermoalcaliphilus JW-YL-7 = DSM 7308</name>
    <dbReference type="NCBI Taxonomy" id="1121328"/>
    <lineage>
        <taxon>Bacteria</taxon>
        <taxon>Bacillati</taxon>
        <taxon>Bacillota</taxon>
        <taxon>Clostridia</taxon>
        <taxon>Peptostreptococcales</taxon>
        <taxon>Tepidibacteraceae</taxon>
        <taxon>Alkalithermobacter</taxon>
    </lineage>
</organism>
<gene>
    <name evidence="1" type="ORF">JWYL7_1096</name>
    <name evidence="2" type="ORF">SAMN05661008_01519</name>
</gene>
<evidence type="ECO:0000313" key="3">
    <source>
        <dbReference type="Proteomes" id="UP000092605"/>
    </source>
</evidence>
<proteinExistence type="predicted"/>
<protein>
    <submittedName>
        <fullName evidence="2">CRISPR type IV/AFERR-associated protein Csf3</fullName>
    </submittedName>
</protein>
<name>A0A150FQX2_CLOPD</name>
<comment type="caution">
    <text evidence="1">The sequence shown here is derived from an EMBL/GenBank/DDBJ whole genome shotgun (WGS) entry which is preliminary data.</text>
</comment>